<keyword evidence="8 11" id="KW-0456">Lyase</keyword>
<dbReference type="KEGG" id="nei:BG910_00865"/>
<feature type="chain" id="PRO_5041748597" description="Phosphatidylserine decarboxylase alpha chain" evidence="11">
    <location>
        <begin position="183"/>
        <end position="273"/>
    </location>
</feature>
<keyword evidence="13" id="KW-1185">Reference proteome</keyword>
<dbReference type="PANTHER" id="PTHR35809">
    <property type="entry name" value="ARCHAETIDYLSERINE DECARBOXYLASE PROENZYME-RELATED"/>
    <property type="match status" value="1"/>
</dbReference>
<feature type="chain" id="PRO_5041748598" description="Phosphatidylserine decarboxylase beta chain" evidence="11">
    <location>
        <begin position="1"/>
        <end position="182"/>
    </location>
</feature>
<gene>
    <name evidence="11" type="primary">psd</name>
    <name evidence="12" type="ORF">BG910_00865</name>
</gene>
<evidence type="ECO:0000313" key="13">
    <source>
        <dbReference type="Proteomes" id="UP000198238"/>
    </source>
</evidence>
<dbReference type="GO" id="GO:0006646">
    <property type="term" value="P:phosphatidylethanolamine biosynthetic process"/>
    <property type="evidence" value="ECO:0007669"/>
    <property type="project" value="UniProtKB-UniRule"/>
</dbReference>
<feature type="modified residue" description="Pyruvic acid (Ser); by autocatalysis" evidence="11">
    <location>
        <position position="183"/>
    </location>
</feature>
<keyword evidence="9 11" id="KW-1208">Phospholipid metabolism</keyword>
<evidence type="ECO:0000256" key="5">
    <source>
        <dbReference type="ARBA" id="ARBA00023136"/>
    </source>
</evidence>
<comment type="catalytic activity">
    <reaction evidence="11">
        <text>a 1,2-diacyl-sn-glycero-3-phospho-L-serine + H(+) = a 1,2-diacyl-sn-glycero-3-phosphoethanolamine + CO2</text>
        <dbReference type="Rhea" id="RHEA:20828"/>
        <dbReference type="ChEBI" id="CHEBI:15378"/>
        <dbReference type="ChEBI" id="CHEBI:16526"/>
        <dbReference type="ChEBI" id="CHEBI:57262"/>
        <dbReference type="ChEBI" id="CHEBI:64612"/>
        <dbReference type="EC" id="4.1.1.65"/>
    </reaction>
</comment>
<keyword evidence="3 11" id="KW-0210">Decarboxylase</keyword>
<keyword evidence="4 11" id="KW-0443">Lipid metabolism</keyword>
<dbReference type="GO" id="GO:0004609">
    <property type="term" value="F:phosphatidylserine decarboxylase activity"/>
    <property type="evidence" value="ECO:0007669"/>
    <property type="project" value="UniProtKB-UniRule"/>
</dbReference>
<dbReference type="UniPathway" id="UPA00558">
    <property type="reaction ID" value="UER00616"/>
</dbReference>
<dbReference type="InterPro" id="IPR003817">
    <property type="entry name" value="PS_Dcarbxylase"/>
</dbReference>
<evidence type="ECO:0000256" key="1">
    <source>
        <dbReference type="ARBA" id="ARBA00022475"/>
    </source>
</evidence>
<accession>A0A220RZ74</accession>
<feature type="active site" description="Schiff-base intermediate with substrate; via pyruvic acid" evidence="11">
    <location>
        <position position="183"/>
    </location>
</feature>
<dbReference type="EC" id="4.1.1.65" evidence="11"/>
<dbReference type="Proteomes" id="UP000198238">
    <property type="component" value="Chromosome"/>
</dbReference>
<dbReference type="AlphaFoldDB" id="A0A220RZ74"/>
<evidence type="ECO:0000256" key="11">
    <source>
        <dbReference type="HAMAP-Rule" id="MF_00664"/>
    </source>
</evidence>
<dbReference type="GO" id="GO:0005886">
    <property type="term" value="C:plasma membrane"/>
    <property type="evidence" value="ECO:0007669"/>
    <property type="project" value="UniProtKB-SubCell"/>
</dbReference>
<comment type="similarity">
    <text evidence="11">Belongs to the phosphatidylserine decarboxylase family. PSD-A subfamily.</text>
</comment>
<comment type="PTM">
    <text evidence="11">Is synthesized initially as an inactive proenzyme. Formation of the active enzyme involves a self-maturation process in which the active site pyruvoyl group is generated from an internal serine residue via an autocatalytic post-translational modification. Two non-identical subunits are generated from the proenzyme in this reaction, and the pyruvate is formed at the N-terminus of the alpha chain, which is derived from the carboxyl end of the proenzyme. The post-translation cleavage follows an unusual pathway, termed non-hydrolytic serinolysis, in which the side chain hydroxyl group of the serine supplies its oxygen atom to form the C-terminus of the beta chain, while the remainder of the serine residue undergoes an oxidative deamination to produce ammonia and the pyruvoyl prosthetic group on the alpha chain.</text>
</comment>
<keyword evidence="10 11" id="KW-0670">Pyruvate</keyword>
<dbReference type="InterPro" id="IPR033175">
    <property type="entry name" value="PSD-A"/>
</dbReference>
<dbReference type="OrthoDB" id="9790893at2"/>
<evidence type="ECO:0000256" key="9">
    <source>
        <dbReference type="ARBA" id="ARBA00023264"/>
    </source>
</evidence>
<dbReference type="NCBIfam" id="NF003680">
    <property type="entry name" value="PRK05305.1-5"/>
    <property type="match status" value="1"/>
</dbReference>
<comment type="function">
    <text evidence="11">Catalyzes the formation of phosphatidylethanolamine (PtdEtn) from phosphatidylserine (PtdSer).</text>
</comment>
<keyword evidence="6 11" id="KW-0865">Zymogen</keyword>
<dbReference type="HAMAP" id="MF_00664">
    <property type="entry name" value="PS_decarb_PSD_A"/>
    <property type="match status" value="1"/>
</dbReference>
<evidence type="ECO:0000256" key="4">
    <source>
        <dbReference type="ARBA" id="ARBA00023098"/>
    </source>
</evidence>
<dbReference type="NCBIfam" id="TIGR00164">
    <property type="entry name" value="AS_decarb"/>
    <property type="match status" value="1"/>
</dbReference>
<comment type="subunit">
    <text evidence="11">Heterodimer of a large membrane-associated beta subunit and a small pyruvoyl-containing alpha subunit.</text>
</comment>
<keyword evidence="7 11" id="KW-0594">Phospholipid biosynthesis</keyword>
<dbReference type="RefSeq" id="WP_089035210.1">
    <property type="nucleotide sequence ID" value="NZ_CP022278.1"/>
</dbReference>
<comment type="subcellular location">
    <subcellularLocation>
        <location evidence="11">Cell membrane</location>
        <topology evidence="11">Peripheral membrane protein</topology>
    </subcellularLocation>
</comment>
<comment type="pathway">
    <text evidence="11">Phospholipid metabolism; phosphatidylethanolamine biosynthesis; phosphatidylethanolamine from CDP-diacylglycerol: step 2/2.</text>
</comment>
<evidence type="ECO:0000256" key="3">
    <source>
        <dbReference type="ARBA" id="ARBA00022793"/>
    </source>
</evidence>
<dbReference type="EMBL" id="CP022278">
    <property type="protein sequence ID" value="ASK26487.1"/>
    <property type="molecule type" value="Genomic_DNA"/>
</dbReference>
<dbReference type="NCBIfam" id="NF003678">
    <property type="entry name" value="PRK05305.1-2"/>
    <property type="match status" value="1"/>
</dbReference>
<proteinExistence type="inferred from homology"/>
<keyword evidence="1 11" id="KW-1003">Cell membrane</keyword>
<organism evidence="12 13">
    <name type="scientific">Neisseria chenwenguii</name>
    <dbReference type="NCBI Taxonomy" id="1853278"/>
    <lineage>
        <taxon>Bacteria</taxon>
        <taxon>Pseudomonadati</taxon>
        <taxon>Pseudomonadota</taxon>
        <taxon>Betaproteobacteria</taxon>
        <taxon>Neisseriales</taxon>
        <taxon>Neisseriaceae</taxon>
        <taxon>Neisseria</taxon>
    </lineage>
</organism>
<keyword evidence="5 11" id="KW-0472">Membrane</keyword>
<evidence type="ECO:0000256" key="10">
    <source>
        <dbReference type="ARBA" id="ARBA00023317"/>
    </source>
</evidence>
<comment type="cofactor">
    <cofactor evidence="11">
        <name>pyruvate</name>
        <dbReference type="ChEBI" id="CHEBI:15361"/>
    </cofactor>
    <text evidence="11">Binds 1 pyruvoyl group covalently per subunit.</text>
</comment>
<keyword evidence="2 11" id="KW-0444">Lipid biosynthesis</keyword>
<evidence type="ECO:0000313" key="12">
    <source>
        <dbReference type="EMBL" id="ASK26487.1"/>
    </source>
</evidence>
<sequence>MNRSYPHPIIAREGWPLIAGGLIVSLLVCKLSGWWSLPFWLFTVFALQFFRDPAREIPQDADAVLSPVDGRVVVVEKAEDPYRKVEALKISVFMNVFNVHSQKSPVDCRVDKVEYSAGKFLNADLDKASTENERNAVLATTVSGREITFVQVAGLVARRILCYTAEGAKLARGERYGFIRFGSRVDIYLPLDAQPQVAIGDKVTGVRTILARLSAASNDAAEPVQTVETQAVSAAEAKSETQAAEVVTGADVAQADIEAAAEKVREAAAKEFR</sequence>
<name>A0A220RZ74_9NEIS</name>
<evidence type="ECO:0000256" key="8">
    <source>
        <dbReference type="ARBA" id="ARBA00023239"/>
    </source>
</evidence>
<evidence type="ECO:0000256" key="6">
    <source>
        <dbReference type="ARBA" id="ARBA00023145"/>
    </source>
</evidence>
<dbReference type="PANTHER" id="PTHR35809:SF1">
    <property type="entry name" value="ARCHAETIDYLSERINE DECARBOXYLASE PROENZYME-RELATED"/>
    <property type="match status" value="1"/>
</dbReference>
<dbReference type="Pfam" id="PF02666">
    <property type="entry name" value="PS_Dcarbxylase"/>
    <property type="match status" value="1"/>
</dbReference>
<evidence type="ECO:0000256" key="7">
    <source>
        <dbReference type="ARBA" id="ARBA00023209"/>
    </source>
</evidence>
<reference evidence="12 13" key="1">
    <citation type="submission" date="2017-06" db="EMBL/GenBank/DDBJ databases">
        <title>Neisseria chenwenguii sp. nov., isolated from the intestinal contents of Tibetan Plateau Pika in Yushu, Qinghai Province, China.</title>
        <authorList>
            <person name="Zhang G."/>
        </authorList>
    </citation>
    <scope>NUCLEOTIDE SEQUENCE [LARGE SCALE GENOMIC DNA]</scope>
    <source>
        <strain evidence="12 13">10023</strain>
    </source>
</reference>
<protein>
    <recommendedName>
        <fullName evidence="11">Phosphatidylserine decarboxylase proenzyme</fullName>
        <ecNumber evidence="11">4.1.1.65</ecNumber>
    </recommendedName>
    <component>
        <recommendedName>
            <fullName evidence="11">Phosphatidylserine decarboxylase alpha chain</fullName>
        </recommendedName>
    </component>
    <component>
        <recommendedName>
            <fullName evidence="11">Phosphatidylserine decarboxylase beta chain</fullName>
        </recommendedName>
    </component>
</protein>
<evidence type="ECO:0000256" key="2">
    <source>
        <dbReference type="ARBA" id="ARBA00022516"/>
    </source>
</evidence>
<feature type="site" description="Cleavage (non-hydrolytic); by autocatalysis" evidence="11">
    <location>
        <begin position="182"/>
        <end position="183"/>
    </location>
</feature>